<dbReference type="GO" id="GO:0005886">
    <property type="term" value="C:plasma membrane"/>
    <property type="evidence" value="ECO:0007669"/>
    <property type="project" value="UniProtKB-SubCell"/>
</dbReference>
<keyword evidence="2" id="KW-1003">Cell membrane</keyword>
<keyword evidence="7 9" id="KW-0472">Membrane</keyword>
<feature type="transmembrane region" description="Helical" evidence="9">
    <location>
        <begin position="199"/>
        <end position="217"/>
    </location>
</feature>
<dbReference type="InterPro" id="IPR038731">
    <property type="entry name" value="RgtA/B/C-like"/>
</dbReference>
<reference evidence="11" key="1">
    <citation type="journal article" date="2014" name="Front. Microbiol.">
        <title>High frequency of phylogenetically diverse reductive dehalogenase-homologous genes in deep subseafloor sedimentary metagenomes.</title>
        <authorList>
            <person name="Kawai M."/>
            <person name="Futagami T."/>
            <person name="Toyoda A."/>
            <person name="Takaki Y."/>
            <person name="Nishi S."/>
            <person name="Hori S."/>
            <person name="Arai W."/>
            <person name="Tsubouchi T."/>
            <person name="Morono Y."/>
            <person name="Uchiyama I."/>
            <person name="Ito T."/>
            <person name="Fujiyama A."/>
            <person name="Inagaki F."/>
            <person name="Takami H."/>
        </authorList>
    </citation>
    <scope>NUCLEOTIDE SEQUENCE</scope>
    <source>
        <strain evidence="11">Expedition CK06-06</strain>
    </source>
</reference>
<evidence type="ECO:0000256" key="3">
    <source>
        <dbReference type="ARBA" id="ARBA00022676"/>
    </source>
</evidence>
<dbReference type="GO" id="GO:0008610">
    <property type="term" value="P:lipid biosynthetic process"/>
    <property type="evidence" value="ECO:0007669"/>
    <property type="project" value="UniProtKB-ARBA"/>
</dbReference>
<name>X1MAS9_9ZZZZ</name>
<dbReference type="PANTHER" id="PTHR33908:SF11">
    <property type="entry name" value="MEMBRANE PROTEIN"/>
    <property type="match status" value="1"/>
</dbReference>
<dbReference type="Pfam" id="PF13231">
    <property type="entry name" value="PMT_2"/>
    <property type="match status" value="1"/>
</dbReference>
<feature type="compositionally biased region" description="Basic and acidic residues" evidence="8">
    <location>
        <begin position="1"/>
        <end position="12"/>
    </location>
</feature>
<keyword evidence="6 9" id="KW-1133">Transmembrane helix</keyword>
<evidence type="ECO:0000256" key="1">
    <source>
        <dbReference type="ARBA" id="ARBA00004651"/>
    </source>
</evidence>
<dbReference type="GO" id="GO:0016763">
    <property type="term" value="F:pentosyltransferase activity"/>
    <property type="evidence" value="ECO:0007669"/>
    <property type="project" value="TreeGrafter"/>
</dbReference>
<dbReference type="InterPro" id="IPR050297">
    <property type="entry name" value="LipidA_mod_glycosyltrf_83"/>
</dbReference>
<protein>
    <recommendedName>
        <fullName evidence="10">Glycosyltransferase RgtA/B/C/D-like domain-containing protein</fullName>
    </recommendedName>
</protein>
<keyword evidence="4" id="KW-0808">Transferase</keyword>
<feature type="domain" description="Glycosyltransferase RgtA/B/C/D-like" evidence="10">
    <location>
        <begin position="98"/>
        <end position="235"/>
    </location>
</feature>
<evidence type="ECO:0000259" key="10">
    <source>
        <dbReference type="Pfam" id="PF13231"/>
    </source>
</evidence>
<organism evidence="11">
    <name type="scientific">marine sediment metagenome</name>
    <dbReference type="NCBI Taxonomy" id="412755"/>
    <lineage>
        <taxon>unclassified sequences</taxon>
        <taxon>metagenomes</taxon>
        <taxon>ecological metagenomes</taxon>
    </lineage>
</organism>
<evidence type="ECO:0000256" key="9">
    <source>
        <dbReference type="SAM" id="Phobius"/>
    </source>
</evidence>
<feature type="transmembrane region" description="Helical" evidence="9">
    <location>
        <begin position="33"/>
        <end position="53"/>
    </location>
</feature>
<evidence type="ECO:0000256" key="2">
    <source>
        <dbReference type="ARBA" id="ARBA00022475"/>
    </source>
</evidence>
<dbReference type="EMBL" id="BARV01015264">
    <property type="protein sequence ID" value="GAI28752.1"/>
    <property type="molecule type" value="Genomic_DNA"/>
</dbReference>
<proteinExistence type="predicted"/>
<evidence type="ECO:0000256" key="7">
    <source>
        <dbReference type="ARBA" id="ARBA00023136"/>
    </source>
</evidence>
<dbReference type="PANTHER" id="PTHR33908">
    <property type="entry name" value="MANNOSYLTRANSFERASE YKCB-RELATED"/>
    <property type="match status" value="1"/>
</dbReference>
<feature type="region of interest" description="Disordered" evidence="8">
    <location>
        <begin position="1"/>
        <end position="26"/>
    </location>
</feature>
<feature type="transmembrane region" description="Helical" evidence="9">
    <location>
        <begin position="134"/>
        <end position="153"/>
    </location>
</feature>
<evidence type="ECO:0000256" key="6">
    <source>
        <dbReference type="ARBA" id="ARBA00022989"/>
    </source>
</evidence>
<comment type="caution">
    <text evidence="11">The sequence shown here is derived from an EMBL/GenBank/DDBJ whole genome shotgun (WGS) entry which is preliminary data.</text>
</comment>
<keyword evidence="5 9" id="KW-0812">Transmembrane</keyword>
<evidence type="ECO:0000313" key="11">
    <source>
        <dbReference type="EMBL" id="GAI28752.1"/>
    </source>
</evidence>
<sequence length="238" mass="25777">MSKSSRKSEPAKRQLHKQKTAAPSEHKKSRRQFAVIAAVVILAAIAFALGKYFEFNSPGAFDSGAYIYSAKRILDGAEIGVEEKPSAQVGTLLVNILGVWLCGFNETGPKLLQTLFQAAALVLMFIAVRKLFGSMAAAVSVIIASVYLSSPLIAKFGNVKEQYMIALMVMGISCFVLRQVGGRWWWAVLAGAFASWAPLFKQTGISAIGAIGLFVIVQPLFKHRTLKQTAVDILLLLA</sequence>
<feature type="non-terminal residue" evidence="11">
    <location>
        <position position="238"/>
    </location>
</feature>
<feature type="transmembrane region" description="Helical" evidence="9">
    <location>
        <begin position="165"/>
        <end position="187"/>
    </location>
</feature>
<keyword evidence="3" id="KW-0328">Glycosyltransferase</keyword>
<evidence type="ECO:0000256" key="8">
    <source>
        <dbReference type="SAM" id="MobiDB-lite"/>
    </source>
</evidence>
<accession>X1MAS9</accession>
<evidence type="ECO:0000256" key="5">
    <source>
        <dbReference type="ARBA" id="ARBA00022692"/>
    </source>
</evidence>
<dbReference type="AlphaFoldDB" id="X1MAS9"/>
<evidence type="ECO:0000256" key="4">
    <source>
        <dbReference type="ARBA" id="ARBA00022679"/>
    </source>
</evidence>
<gene>
    <name evidence="11" type="ORF">S06H3_26409</name>
</gene>
<comment type="subcellular location">
    <subcellularLocation>
        <location evidence="1">Cell membrane</location>
        <topology evidence="1">Multi-pass membrane protein</topology>
    </subcellularLocation>
</comment>